<keyword evidence="3" id="KW-1185">Reference proteome</keyword>
<accession>A0ABY1C5Y1</accession>
<dbReference type="RefSeq" id="WP_100041911.1">
    <property type="nucleotide sequence ID" value="NZ_LT630003.1"/>
</dbReference>
<reference evidence="2 3" key="1">
    <citation type="submission" date="2016-10" db="EMBL/GenBank/DDBJ databases">
        <authorList>
            <person name="Varghese N."/>
            <person name="Submissions S."/>
        </authorList>
    </citation>
    <scope>NUCLEOTIDE SEQUENCE [LARGE SCALE GENOMIC DNA]</scope>
    <source>
        <strain evidence="2 3">ATCC 19403</strain>
    </source>
</reference>
<feature type="compositionally biased region" description="Polar residues" evidence="1">
    <location>
        <begin position="38"/>
        <end position="47"/>
    </location>
</feature>
<dbReference type="PROSITE" id="PS51257">
    <property type="entry name" value="PROKAR_LIPOPROTEIN"/>
    <property type="match status" value="1"/>
</dbReference>
<organism evidence="2 3">
    <name type="scientific">Lacrimispora sphenoides JCM 1415</name>
    <dbReference type="NCBI Taxonomy" id="1297793"/>
    <lineage>
        <taxon>Bacteria</taxon>
        <taxon>Bacillati</taxon>
        <taxon>Bacillota</taxon>
        <taxon>Clostridia</taxon>
        <taxon>Lachnospirales</taxon>
        <taxon>Lachnospiraceae</taxon>
        <taxon>Lacrimispora</taxon>
    </lineage>
</organism>
<dbReference type="EMBL" id="LT630003">
    <property type="protein sequence ID" value="SET71590.1"/>
    <property type="molecule type" value="Genomic_DNA"/>
</dbReference>
<evidence type="ECO:0000256" key="1">
    <source>
        <dbReference type="SAM" id="MobiDB-lite"/>
    </source>
</evidence>
<proteinExistence type="predicted"/>
<sequence>MKRNTVIPALFIGCTLILSGCGQKNYVKTDVPATTTAVTGESMSSATEAPEPVKIENPDTQAQQKESGKNTSAAAGITAALHTYKDGNVSIQYPAVSGLVDGAMEEKINDLLKSNALEILKAYSVNVEKDSLSLTAKVNSVDRKRVTVIYTGLFSGDGAAHPVNVFFTNTVDMSLAKDIRLTDYADPNALAEYIRSDDCQLYDASPELAKALIPYFVQIGMETYAKMFQKADFPLESASSGNTPVFPESFSYEDSGTIIISIPVPHSLGDFALIKYTPETK</sequence>
<protein>
    <recommendedName>
        <fullName evidence="4">DUF4163 domain-containing protein</fullName>
    </recommendedName>
</protein>
<dbReference type="Proteomes" id="UP000198970">
    <property type="component" value="Chromosome I"/>
</dbReference>
<feature type="region of interest" description="Disordered" evidence="1">
    <location>
        <begin position="38"/>
        <end position="71"/>
    </location>
</feature>
<evidence type="ECO:0000313" key="3">
    <source>
        <dbReference type="Proteomes" id="UP000198970"/>
    </source>
</evidence>
<evidence type="ECO:0008006" key="4">
    <source>
        <dbReference type="Google" id="ProtNLM"/>
    </source>
</evidence>
<gene>
    <name evidence="2" type="ORF">SAMN02745906_1346</name>
</gene>
<feature type="compositionally biased region" description="Polar residues" evidence="1">
    <location>
        <begin position="58"/>
        <end position="71"/>
    </location>
</feature>
<name>A0ABY1C5Y1_9FIRM</name>
<evidence type="ECO:0000313" key="2">
    <source>
        <dbReference type="EMBL" id="SET71590.1"/>
    </source>
</evidence>